<evidence type="ECO:0000313" key="15">
    <source>
        <dbReference type="Proteomes" id="UP000053091"/>
    </source>
</evidence>
<dbReference type="PATRIC" id="fig|1678841.3.peg.2569"/>
<feature type="domain" description="FtsX extracellular" evidence="13">
    <location>
        <begin position="54"/>
        <end position="146"/>
    </location>
</feature>
<dbReference type="RefSeq" id="WP_062042400.1">
    <property type="nucleotide sequence ID" value="NZ_DF968182.1"/>
</dbReference>
<dbReference type="AlphaFoldDB" id="A0A0S7BTE3"/>
<feature type="transmembrane region" description="Helical" evidence="11">
    <location>
        <begin position="21"/>
        <end position="41"/>
    </location>
</feature>
<evidence type="ECO:0000256" key="7">
    <source>
        <dbReference type="ARBA" id="ARBA00022989"/>
    </source>
</evidence>
<keyword evidence="7 11" id="KW-1133">Transmembrane helix</keyword>
<keyword evidence="15" id="KW-1185">Reference proteome</keyword>
<feature type="transmembrane region" description="Helical" evidence="11">
    <location>
        <begin position="218"/>
        <end position="239"/>
    </location>
</feature>
<evidence type="ECO:0000256" key="5">
    <source>
        <dbReference type="ARBA" id="ARBA00022618"/>
    </source>
</evidence>
<evidence type="ECO:0000313" key="14">
    <source>
        <dbReference type="EMBL" id="GAP44133.1"/>
    </source>
</evidence>
<evidence type="ECO:0000259" key="13">
    <source>
        <dbReference type="Pfam" id="PF18075"/>
    </source>
</evidence>
<gene>
    <name evidence="14" type="ORF">TBC1_112294</name>
</gene>
<keyword evidence="8 10" id="KW-0472">Membrane</keyword>
<evidence type="ECO:0000256" key="6">
    <source>
        <dbReference type="ARBA" id="ARBA00022692"/>
    </source>
</evidence>
<dbReference type="GO" id="GO:0005886">
    <property type="term" value="C:plasma membrane"/>
    <property type="evidence" value="ECO:0007669"/>
    <property type="project" value="UniProtKB-SubCell"/>
</dbReference>
<dbReference type="GO" id="GO:0051301">
    <property type="term" value="P:cell division"/>
    <property type="evidence" value="ECO:0007669"/>
    <property type="project" value="UniProtKB-KW"/>
</dbReference>
<dbReference type="InterPro" id="IPR040690">
    <property type="entry name" value="FtsX_ECD"/>
</dbReference>
<keyword evidence="6 11" id="KW-0812">Transmembrane</keyword>
<evidence type="ECO:0000256" key="10">
    <source>
        <dbReference type="PIRNR" id="PIRNR003097"/>
    </source>
</evidence>
<proteinExistence type="inferred from homology"/>
<dbReference type="PIRSF" id="PIRSF003097">
    <property type="entry name" value="FtsX"/>
    <property type="match status" value="1"/>
</dbReference>
<sequence>MSRHEDKLSRRRLQTSTATTIISISLVLFMLGLLGLIVLHAQKLSNYVRENIGFSVIIKEEVKEAGIIEFQKKLDLEDFVKSTEYITREKAAEDLTRELGEDFVDFLGYNPLLASIDIRLKADYANNDSLKMLENRLIANPIVKEVFYHKSLVELVNQNIRRISVVILAFTLVLLLISVALINNTIRLSVYSKRFIIRSMQLVGATQRFIRKPFLLKSLLHGFLSALIAIVLLGVVLYFSRRALPELVDLQDIDMFLSLFGIVTALGLLITGASTFFAVRKFLRISQDRLY</sequence>
<dbReference type="InterPro" id="IPR004513">
    <property type="entry name" value="FtsX"/>
</dbReference>
<keyword evidence="4 10" id="KW-1003">Cell membrane</keyword>
<evidence type="ECO:0000256" key="2">
    <source>
        <dbReference type="ARBA" id="ARBA00007379"/>
    </source>
</evidence>
<comment type="subcellular location">
    <subcellularLocation>
        <location evidence="1">Cell membrane</location>
        <topology evidence="1">Multi-pass membrane protein</topology>
    </subcellularLocation>
</comment>
<dbReference type="InterPro" id="IPR003838">
    <property type="entry name" value="ABC3_permease_C"/>
</dbReference>
<feature type="transmembrane region" description="Helical" evidence="11">
    <location>
        <begin position="163"/>
        <end position="186"/>
    </location>
</feature>
<evidence type="ECO:0000256" key="3">
    <source>
        <dbReference type="ARBA" id="ARBA00021907"/>
    </source>
</evidence>
<dbReference type="OrthoDB" id="9813411at2"/>
<dbReference type="EMBL" id="DF968182">
    <property type="protein sequence ID" value="GAP44133.1"/>
    <property type="molecule type" value="Genomic_DNA"/>
</dbReference>
<dbReference type="Proteomes" id="UP000053091">
    <property type="component" value="Unassembled WGS sequence"/>
</dbReference>
<evidence type="ECO:0000256" key="1">
    <source>
        <dbReference type="ARBA" id="ARBA00004651"/>
    </source>
</evidence>
<dbReference type="Pfam" id="PF18075">
    <property type="entry name" value="FtsX_ECD"/>
    <property type="match status" value="1"/>
</dbReference>
<dbReference type="PANTHER" id="PTHR47755">
    <property type="entry name" value="CELL DIVISION PROTEIN FTSX"/>
    <property type="match status" value="1"/>
</dbReference>
<name>A0A0S7BTE3_9BACT</name>
<keyword evidence="5 10" id="KW-0132">Cell division</keyword>
<evidence type="ECO:0000256" key="4">
    <source>
        <dbReference type="ARBA" id="ARBA00022475"/>
    </source>
</evidence>
<feature type="domain" description="ABC3 transporter permease C-terminal" evidence="12">
    <location>
        <begin position="169"/>
        <end position="286"/>
    </location>
</feature>
<evidence type="ECO:0000259" key="12">
    <source>
        <dbReference type="Pfam" id="PF02687"/>
    </source>
</evidence>
<reference evidence="14" key="1">
    <citation type="journal article" date="2015" name="Genome Announc.">
        <title>Draft Genome Sequence of Bacteroidales Strain TBC1, a Novel Isolate from a Methanogenic Wastewater Treatment System.</title>
        <authorList>
            <person name="Tourlousse D.M."/>
            <person name="Matsuura N."/>
            <person name="Sun L."/>
            <person name="Toyonaga M."/>
            <person name="Kuroda K."/>
            <person name="Ohashi A."/>
            <person name="Cruz R."/>
            <person name="Yamaguchi T."/>
            <person name="Sekiguchi Y."/>
        </authorList>
    </citation>
    <scope>NUCLEOTIDE SEQUENCE [LARGE SCALE GENOMIC DNA]</scope>
    <source>
        <strain evidence="14">TBC1</strain>
    </source>
</reference>
<evidence type="ECO:0000256" key="11">
    <source>
        <dbReference type="SAM" id="Phobius"/>
    </source>
</evidence>
<protein>
    <recommendedName>
        <fullName evidence="3 10">Cell division protein FtsX</fullName>
    </recommendedName>
</protein>
<feature type="transmembrane region" description="Helical" evidence="11">
    <location>
        <begin position="259"/>
        <end position="279"/>
    </location>
</feature>
<dbReference type="STRING" id="1678841.TBC1_112294"/>
<evidence type="ECO:0000256" key="8">
    <source>
        <dbReference type="ARBA" id="ARBA00023136"/>
    </source>
</evidence>
<dbReference type="PANTHER" id="PTHR47755:SF1">
    <property type="entry name" value="CELL DIVISION PROTEIN FTSX"/>
    <property type="match status" value="1"/>
</dbReference>
<comment type="similarity">
    <text evidence="2 10">Belongs to the ABC-4 integral membrane protein family. FtsX subfamily.</text>
</comment>
<keyword evidence="9 10" id="KW-0131">Cell cycle</keyword>
<dbReference type="Gene3D" id="3.30.70.3040">
    <property type="match status" value="1"/>
</dbReference>
<organism evidence="14">
    <name type="scientific">Lentimicrobium saccharophilum</name>
    <dbReference type="NCBI Taxonomy" id="1678841"/>
    <lineage>
        <taxon>Bacteria</taxon>
        <taxon>Pseudomonadati</taxon>
        <taxon>Bacteroidota</taxon>
        <taxon>Bacteroidia</taxon>
        <taxon>Bacteroidales</taxon>
        <taxon>Lentimicrobiaceae</taxon>
        <taxon>Lentimicrobium</taxon>
    </lineage>
</organism>
<dbReference type="Pfam" id="PF02687">
    <property type="entry name" value="FtsX"/>
    <property type="match status" value="1"/>
</dbReference>
<evidence type="ECO:0000256" key="9">
    <source>
        <dbReference type="ARBA" id="ARBA00023306"/>
    </source>
</evidence>
<accession>A0A0S7BTE3</accession>